<evidence type="ECO:0000256" key="7">
    <source>
        <dbReference type="SAM" id="Coils"/>
    </source>
</evidence>
<comment type="subunit">
    <text evidence="6">Interacts with UvrB in an incision complex.</text>
</comment>
<dbReference type="InterPro" id="IPR003583">
    <property type="entry name" value="Hlx-hairpin-Hlx_DNA-bd_motif"/>
</dbReference>
<dbReference type="CDD" id="cd10434">
    <property type="entry name" value="GIY-YIG_UvrC_Cho"/>
    <property type="match status" value="1"/>
</dbReference>
<feature type="domain" description="UVR" evidence="8">
    <location>
        <begin position="219"/>
        <end position="254"/>
    </location>
</feature>
<dbReference type="RefSeq" id="WP_201370654.1">
    <property type="nucleotide sequence ID" value="NZ_BNJG01000001.1"/>
</dbReference>
<dbReference type="InterPro" id="IPR001162">
    <property type="entry name" value="UvrC_RNase_H_dom"/>
</dbReference>
<keyword evidence="12" id="KW-1185">Reference proteome</keyword>
<feature type="domain" description="GIY-YIG" evidence="9">
    <location>
        <begin position="14"/>
        <end position="93"/>
    </location>
</feature>
<dbReference type="InterPro" id="IPR047296">
    <property type="entry name" value="GIY-YIG_UvrC_Cho"/>
</dbReference>
<dbReference type="InterPro" id="IPR035901">
    <property type="entry name" value="GIY-YIG_endonuc_sf"/>
</dbReference>
<dbReference type="SUPFAM" id="SSF47781">
    <property type="entry name" value="RuvA domain 2-like"/>
    <property type="match status" value="1"/>
</dbReference>
<dbReference type="Pfam" id="PF02151">
    <property type="entry name" value="UVR"/>
    <property type="match status" value="1"/>
</dbReference>
<dbReference type="PANTHER" id="PTHR30562">
    <property type="entry name" value="UVRC/OXIDOREDUCTASE"/>
    <property type="match status" value="1"/>
</dbReference>
<dbReference type="Pfam" id="PF22920">
    <property type="entry name" value="UvrC_RNaseH"/>
    <property type="match status" value="1"/>
</dbReference>
<dbReference type="NCBIfam" id="NF001824">
    <property type="entry name" value="PRK00558.1-5"/>
    <property type="match status" value="1"/>
</dbReference>
<comment type="function">
    <text evidence="6">The UvrABC repair system catalyzes the recognition and processing of DNA lesions. UvrC both incises the 5' and 3' sides of the lesion. The N-terminal half is responsible for the 3' incision and the C-terminal half is responsible for the 5' incision.</text>
</comment>
<evidence type="ECO:0000256" key="4">
    <source>
        <dbReference type="ARBA" id="ARBA00022881"/>
    </source>
</evidence>
<dbReference type="SMART" id="SM00278">
    <property type="entry name" value="HhH1"/>
    <property type="match status" value="2"/>
</dbReference>
<feature type="domain" description="UvrC family homology region profile" evidence="10">
    <location>
        <begin position="271"/>
        <end position="544"/>
    </location>
</feature>
<dbReference type="Gene3D" id="1.10.150.20">
    <property type="entry name" value="5' to 3' exonuclease, C-terminal subdomain"/>
    <property type="match status" value="1"/>
</dbReference>
<accession>A0ABQ3UMA1</accession>
<dbReference type="NCBIfam" id="TIGR00194">
    <property type="entry name" value="uvrC"/>
    <property type="match status" value="1"/>
</dbReference>
<keyword evidence="1 6" id="KW-0963">Cytoplasm</keyword>
<evidence type="ECO:0000259" key="10">
    <source>
        <dbReference type="PROSITE" id="PS50165"/>
    </source>
</evidence>
<dbReference type="Gene3D" id="3.30.420.340">
    <property type="entry name" value="UvrC, RNAse H endonuclease domain"/>
    <property type="match status" value="1"/>
</dbReference>
<evidence type="ECO:0000259" key="8">
    <source>
        <dbReference type="PROSITE" id="PS50151"/>
    </source>
</evidence>
<dbReference type="InterPro" id="IPR010994">
    <property type="entry name" value="RuvA_2-like"/>
</dbReference>
<dbReference type="InterPro" id="IPR036876">
    <property type="entry name" value="UVR_dom_sf"/>
</dbReference>
<evidence type="ECO:0000256" key="2">
    <source>
        <dbReference type="ARBA" id="ARBA00022763"/>
    </source>
</evidence>
<dbReference type="Pfam" id="PF14520">
    <property type="entry name" value="HHH_5"/>
    <property type="match status" value="1"/>
</dbReference>
<evidence type="ECO:0000256" key="1">
    <source>
        <dbReference type="ARBA" id="ARBA00022490"/>
    </source>
</evidence>
<comment type="similarity">
    <text evidence="6">Belongs to the UvrC family.</text>
</comment>
<keyword evidence="4 6" id="KW-0267">Excision nuclease</keyword>
<evidence type="ECO:0000259" key="9">
    <source>
        <dbReference type="PROSITE" id="PS50164"/>
    </source>
</evidence>
<gene>
    <name evidence="6 11" type="primary">uvrC</name>
    <name evidence="11" type="ORF">KSB_23590</name>
</gene>
<dbReference type="Gene3D" id="4.10.860.10">
    <property type="entry name" value="UVR domain"/>
    <property type="match status" value="1"/>
</dbReference>
<dbReference type="Proteomes" id="UP000654345">
    <property type="component" value="Unassembled WGS sequence"/>
</dbReference>
<evidence type="ECO:0000256" key="5">
    <source>
        <dbReference type="ARBA" id="ARBA00023204"/>
    </source>
</evidence>
<proteinExistence type="inferred from homology"/>
<name>A0ABQ3UMA1_9CHLR</name>
<dbReference type="SMART" id="SM00465">
    <property type="entry name" value="GIYc"/>
    <property type="match status" value="1"/>
</dbReference>
<evidence type="ECO:0000256" key="6">
    <source>
        <dbReference type="HAMAP-Rule" id="MF_00203"/>
    </source>
</evidence>
<dbReference type="HAMAP" id="MF_00203">
    <property type="entry name" value="UvrC"/>
    <property type="match status" value="1"/>
</dbReference>
<comment type="caution">
    <text evidence="11">The sequence shown here is derived from an EMBL/GenBank/DDBJ whole genome shotgun (WGS) entry which is preliminary data.</text>
</comment>
<comment type="subcellular location">
    <subcellularLocation>
        <location evidence="6">Cytoplasm</location>
    </subcellularLocation>
</comment>
<dbReference type="Pfam" id="PF01541">
    <property type="entry name" value="GIY-YIG"/>
    <property type="match status" value="1"/>
</dbReference>
<reference evidence="11 12" key="1">
    <citation type="journal article" date="2021" name="Int. J. Syst. Evol. Microbiol.">
        <title>Reticulibacter mediterranei gen. nov., sp. nov., within the new family Reticulibacteraceae fam. nov., and Ktedonospora formicarum gen. nov., sp. nov., Ktedonobacter robiniae sp. nov., Dictyobacter formicarum sp. nov. and Dictyobacter arantiisoli sp. nov., belonging to the class Ktedonobacteria.</title>
        <authorList>
            <person name="Yabe S."/>
            <person name="Zheng Y."/>
            <person name="Wang C.M."/>
            <person name="Sakai Y."/>
            <person name="Abe K."/>
            <person name="Yokota A."/>
            <person name="Donadio S."/>
            <person name="Cavaletti L."/>
            <person name="Monciardini P."/>
        </authorList>
    </citation>
    <scope>NUCLEOTIDE SEQUENCE [LARGE SCALE GENOMIC DNA]</scope>
    <source>
        <strain evidence="11 12">SOSP1-30</strain>
    </source>
</reference>
<dbReference type="InterPro" id="IPR000305">
    <property type="entry name" value="GIY-YIG_endonuc"/>
</dbReference>
<dbReference type="InterPro" id="IPR038476">
    <property type="entry name" value="UvrC_RNase_H_dom_sf"/>
</dbReference>
<dbReference type="PROSITE" id="PS50151">
    <property type="entry name" value="UVR"/>
    <property type="match status" value="1"/>
</dbReference>
<keyword evidence="2 6" id="KW-0227">DNA damage</keyword>
<keyword evidence="6" id="KW-0742">SOS response</keyword>
<dbReference type="PROSITE" id="PS50165">
    <property type="entry name" value="UVRC"/>
    <property type="match status" value="1"/>
</dbReference>
<dbReference type="Pfam" id="PF08459">
    <property type="entry name" value="UvrC_RNaseH_dom"/>
    <property type="match status" value="1"/>
</dbReference>
<dbReference type="PROSITE" id="PS50164">
    <property type="entry name" value="GIY_YIG"/>
    <property type="match status" value="1"/>
</dbReference>
<protein>
    <recommendedName>
        <fullName evidence="6">UvrABC system protein C</fullName>
        <shortName evidence="6">Protein UvrC</shortName>
    </recommendedName>
    <alternativeName>
        <fullName evidence="6">Excinuclease ABC subunit C</fullName>
    </alternativeName>
</protein>
<evidence type="ECO:0000313" key="11">
    <source>
        <dbReference type="EMBL" id="GHO53884.1"/>
    </source>
</evidence>
<evidence type="ECO:0000313" key="12">
    <source>
        <dbReference type="Proteomes" id="UP000654345"/>
    </source>
</evidence>
<keyword evidence="5 6" id="KW-0234">DNA repair</keyword>
<organism evidence="11 12">
    <name type="scientific">Ktedonobacter robiniae</name>
    <dbReference type="NCBI Taxonomy" id="2778365"/>
    <lineage>
        <taxon>Bacteria</taxon>
        <taxon>Bacillati</taxon>
        <taxon>Chloroflexota</taxon>
        <taxon>Ktedonobacteria</taxon>
        <taxon>Ktedonobacterales</taxon>
        <taxon>Ktedonobacteraceae</taxon>
        <taxon>Ktedonobacter</taxon>
    </lineage>
</organism>
<evidence type="ECO:0000256" key="3">
    <source>
        <dbReference type="ARBA" id="ARBA00022769"/>
    </source>
</evidence>
<dbReference type="EMBL" id="BNJG01000001">
    <property type="protein sequence ID" value="GHO53884.1"/>
    <property type="molecule type" value="Genomic_DNA"/>
</dbReference>
<dbReference type="SUPFAM" id="SSF46600">
    <property type="entry name" value="C-terminal UvrC-binding domain of UvrB"/>
    <property type="match status" value="1"/>
</dbReference>
<keyword evidence="3 6" id="KW-0228">DNA excision</keyword>
<keyword evidence="7" id="KW-0175">Coiled coil</keyword>
<dbReference type="SUPFAM" id="SSF82771">
    <property type="entry name" value="GIY-YIG endonuclease"/>
    <property type="match status" value="1"/>
</dbReference>
<dbReference type="Gene3D" id="3.40.1440.10">
    <property type="entry name" value="GIY-YIG endonuclease"/>
    <property type="match status" value="1"/>
</dbReference>
<dbReference type="InterPro" id="IPR050066">
    <property type="entry name" value="UvrABC_protein_C"/>
</dbReference>
<feature type="coiled-coil region" evidence="7">
    <location>
        <begin position="215"/>
        <end position="242"/>
    </location>
</feature>
<dbReference type="PANTHER" id="PTHR30562:SF1">
    <property type="entry name" value="UVRABC SYSTEM PROTEIN C"/>
    <property type="match status" value="1"/>
</dbReference>
<dbReference type="InterPro" id="IPR004791">
    <property type="entry name" value="UvrC"/>
</dbReference>
<sequence>MNEKIQSVLNSLPHKPGIYLMKDGEGTIIYVGKAISLYNRVRSYFQESTDHSPKNRSMVAKIEDIEFLVVRNEVEALVLESNYIKQYRPKYNVLLRDDKSYPYIKVSLNEDFPRVYRVRSFQRDGNRYFGPYTNSGAVDATLDLLNKLFAFRTCRYDASVWAPPRTGEPPAGWKQKLLNRPCTQYYIHRCIAPCVGYASREEYDKIIQQVILFLEGKHDEVLKDLQRRMEEAAENLNFEEAARIRDRIKAVERVLEKQRIINTEGQDDQDVVALASGDDETCAQVFFFRSGKLIGREYFILQGTRDSAPGEIMSSFLQQFYESSPHIPAEILVEAEPDDREVLQSWLKEKRRGTSAAGRSASVTINEPKRGEKLRLVEMVHNNAKEVLEQQRIKWLTDSQKTQMALEELQEALNLVSAPQRIECYDISNTQGSNSVGAMAVFEGGKPKNSEYRRFKIKTVEGANDVASHQEVLRRRFRKAAALQEATLERESTAAVEGVSLRANGEEEIGGESEQNALQHNWAMPDLILIDGGKPQLNAALQVLQELELDIPIIGVAKEEGSHTRSTTQEELHIPGTLEPILLPRNSQGLYLVQRIRDEAHRFGITYHRKLRTNRTFKSLLDEIPGIGPKRKQALMKHFGSVRAISTASLDELAAIDGMTRDSAEKVKEFIGRNMGAITGLTSEQPGDSD</sequence>
<dbReference type="InterPro" id="IPR001943">
    <property type="entry name" value="UVR_dom"/>
</dbReference>